<accession>A0A0C3P9M8</accession>
<evidence type="ECO:0000313" key="1">
    <source>
        <dbReference type="EMBL" id="KIO04551.1"/>
    </source>
</evidence>
<dbReference type="Proteomes" id="UP000054217">
    <property type="component" value="Unassembled WGS sequence"/>
</dbReference>
<organism evidence="1 2">
    <name type="scientific">Pisolithus tinctorius Marx 270</name>
    <dbReference type="NCBI Taxonomy" id="870435"/>
    <lineage>
        <taxon>Eukaryota</taxon>
        <taxon>Fungi</taxon>
        <taxon>Dikarya</taxon>
        <taxon>Basidiomycota</taxon>
        <taxon>Agaricomycotina</taxon>
        <taxon>Agaricomycetes</taxon>
        <taxon>Agaricomycetidae</taxon>
        <taxon>Boletales</taxon>
        <taxon>Sclerodermatineae</taxon>
        <taxon>Pisolithaceae</taxon>
        <taxon>Pisolithus</taxon>
    </lineage>
</organism>
<dbReference type="EMBL" id="KN831970">
    <property type="protein sequence ID" value="KIO04551.1"/>
    <property type="molecule type" value="Genomic_DNA"/>
</dbReference>
<reference evidence="1 2" key="1">
    <citation type="submission" date="2014-04" db="EMBL/GenBank/DDBJ databases">
        <authorList>
            <consortium name="DOE Joint Genome Institute"/>
            <person name="Kuo A."/>
            <person name="Kohler A."/>
            <person name="Costa M.D."/>
            <person name="Nagy L.G."/>
            <person name="Floudas D."/>
            <person name="Copeland A."/>
            <person name="Barry K.W."/>
            <person name="Cichocki N."/>
            <person name="Veneault-Fourrey C."/>
            <person name="LaButti K."/>
            <person name="Lindquist E.A."/>
            <person name="Lipzen A."/>
            <person name="Lundell T."/>
            <person name="Morin E."/>
            <person name="Murat C."/>
            <person name="Sun H."/>
            <person name="Tunlid A."/>
            <person name="Henrissat B."/>
            <person name="Grigoriev I.V."/>
            <person name="Hibbett D.S."/>
            <person name="Martin F."/>
            <person name="Nordberg H.P."/>
            <person name="Cantor M.N."/>
            <person name="Hua S.X."/>
        </authorList>
    </citation>
    <scope>NUCLEOTIDE SEQUENCE [LARGE SCALE GENOMIC DNA]</scope>
    <source>
        <strain evidence="1 2">Marx 270</strain>
    </source>
</reference>
<dbReference type="AlphaFoldDB" id="A0A0C3P9M8"/>
<reference evidence="2" key="2">
    <citation type="submission" date="2015-01" db="EMBL/GenBank/DDBJ databases">
        <title>Evolutionary Origins and Diversification of the Mycorrhizal Mutualists.</title>
        <authorList>
            <consortium name="DOE Joint Genome Institute"/>
            <consortium name="Mycorrhizal Genomics Consortium"/>
            <person name="Kohler A."/>
            <person name="Kuo A."/>
            <person name="Nagy L.G."/>
            <person name="Floudas D."/>
            <person name="Copeland A."/>
            <person name="Barry K.W."/>
            <person name="Cichocki N."/>
            <person name="Veneault-Fourrey C."/>
            <person name="LaButti K."/>
            <person name="Lindquist E.A."/>
            <person name="Lipzen A."/>
            <person name="Lundell T."/>
            <person name="Morin E."/>
            <person name="Murat C."/>
            <person name="Riley R."/>
            <person name="Ohm R."/>
            <person name="Sun H."/>
            <person name="Tunlid A."/>
            <person name="Henrissat B."/>
            <person name="Grigoriev I.V."/>
            <person name="Hibbett D.S."/>
            <person name="Martin F."/>
        </authorList>
    </citation>
    <scope>NUCLEOTIDE SEQUENCE [LARGE SCALE GENOMIC DNA]</scope>
    <source>
        <strain evidence="2">Marx 270</strain>
    </source>
</reference>
<dbReference type="InParanoid" id="A0A0C3P9M8"/>
<evidence type="ECO:0000313" key="2">
    <source>
        <dbReference type="Proteomes" id="UP000054217"/>
    </source>
</evidence>
<proteinExistence type="predicted"/>
<name>A0A0C3P9M8_PISTI</name>
<gene>
    <name evidence="1" type="ORF">M404DRAFT_1000421</name>
</gene>
<dbReference type="HOGENOM" id="CLU_2948252_0_0_1"/>
<sequence length="58" mass="6473">MHGNQLTTEILSISGVQCRSIFHKHPTHNYNSTGSIQCTMHNCENIIVVFVQCTTARA</sequence>
<keyword evidence="2" id="KW-1185">Reference proteome</keyword>
<protein>
    <submittedName>
        <fullName evidence="1">Uncharacterized protein</fullName>
    </submittedName>
</protein>